<reference evidence="8 10" key="2">
    <citation type="journal article" date="2018" name="Plant J.">
        <title>The Physcomitrella patens chromosome-scale assembly reveals moss genome structure and evolution.</title>
        <authorList>
            <person name="Lang D."/>
            <person name="Ullrich K.K."/>
            <person name="Murat F."/>
            <person name="Fuchs J."/>
            <person name="Jenkins J."/>
            <person name="Haas F.B."/>
            <person name="Piednoel M."/>
            <person name="Gundlach H."/>
            <person name="Van Bel M."/>
            <person name="Meyberg R."/>
            <person name="Vives C."/>
            <person name="Morata J."/>
            <person name="Symeonidi A."/>
            <person name="Hiss M."/>
            <person name="Muchero W."/>
            <person name="Kamisugi Y."/>
            <person name="Saleh O."/>
            <person name="Blanc G."/>
            <person name="Decker E.L."/>
            <person name="van Gessel N."/>
            <person name="Grimwood J."/>
            <person name="Hayes R.D."/>
            <person name="Graham S.W."/>
            <person name="Gunter L.E."/>
            <person name="McDaniel S.F."/>
            <person name="Hoernstein S.N.W."/>
            <person name="Larsson A."/>
            <person name="Li F.W."/>
            <person name="Perroud P.F."/>
            <person name="Phillips J."/>
            <person name="Ranjan P."/>
            <person name="Rokshar D.S."/>
            <person name="Rothfels C.J."/>
            <person name="Schneider L."/>
            <person name="Shu S."/>
            <person name="Stevenson D.W."/>
            <person name="Thummler F."/>
            <person name="Tillich M."/>
            <person name="Villarreal Aguilar J.C."/>
            <person name="Widiez T."/>
            <person name="Wong G.K."/>
            <person name="Wymore A."/>
            <person name="Zhang Y."/>
            <person name="Zimmer A.D."/>
            <person name="Quatrano R.S."/>
            <person name="Mayer K.F.X."/>
            <person name="Goodstein D."/>
            <person name="Casacuberta J.M."/>
            <person name="Vandepoele K."/>
            <person name="Reski R."/>
            <person name="Cuming A.C."/>
            <person name="Tuskan G.A."/>
            <person name="Maumus F."/>
            <person name="Salse J."/>
            <person name="Schmutz J."/>
            <person name="Rensing S.A."/>
        </authorList>
    </citation>
    <scope>NUCLEOTIDE SEQUENCE [LARGE SCALE GENOMIC DNA]</scope>
    <source>
        <strain evidence="9 10">cv. Gransden 2004</strain>
    </source>
</reference>
<evidence type="ECO:0000256" key="4">
    <source>
        <dbReference type="ARBA" id="ARBA00022989"/>
    </source>
</evidence>
<dbReference type="KEGG" id="ppp:112287455"/>
<feature type="transmembrane region" description="Helical" evidence="7">
    <location>
        <begin position="146"/>
        <end position="169"/>
    </location>
</feature>
<dbReference type="FunCoup" id="A9T0E0">
    <property type="interactions" value="1849"/>
</dbReference>
<gene>
    <name evidence="9" type="primary">LOC112287455</name>
    <name evidence="8" type="ORF">PHYPA_013924</name>
</gene>
<evidence type="ECO:0000313" key="8">
    <source>
        <dbReference type="EMBL" id="PNR46804.1"/>
    </source>
</evidence>
<dbReference type="AlphaFoldDB" id="A9T0E0"/>
<evidence type="ECO:0000256" key="1">
    <source>
        <dbReference type="ARBA" id="ARBA00004127"/>
    </source>
</evidence>
<dbReference type="PANTHER" id="PTHR31769">
    <property type="entry name" value="OS07G0462200 PROTEIN-RELATED"/>
    <property type="match status" value="1"/>
</dbReference>
<evidence type="ECO:0000256" key="6">
    <source>
        <dbReference type="ARBA" id="ARBA00029467"/>
    </source>
</evidence>
<dbReference type="GO" id="GO:0012505">
    <property type="term" value="C:endomembrane system"/>
    <property type="evidence" value="ECO:0007669"/>
    <property type="project" value="UniProtKB-SubCell"/>
</dbReference>
<keyword evidence="4 7" id="KW-1133">Transmembrane helix</keyword>
<evidence type="ECO:0000256" key="2">
    <source>
        <dbReference type="ARBA" id="ARBA00022692"/>
    </source>
</evidence>
<evidence type="ECO:0000313" key="9">
    <source>
        <dbReference type="EnsemblPlants" id="Pp3c10_15640V3.1"/>
    </source>
</evidence>
<feature type="transmembrane region" description="Helical" evidence="7">
    <location>
        <begin position="58"/>
        <end position="80"/>
    </location>
</feature>
<dbReference type="Gramene" id="Pp3c10_15640V3.1">
    <property type="protein sequence ID" value="Pp3c10_15640V3.1"/>
    <property type="gene ID" value="Pp3c10_15640"/>
</dbReference>
<keyword evidence="10" id="KW-1185">Reference proteome</keyword>
<dbReference type="eggNOG" id="ENOG502QVU8">
    <property type="taxonomic scope" value="Eukaryota"/>
</dbReference>
<dbReference type="HOGENOM" id="CLU_931875_0_0_1"/>
<dbReference type="Proteomes" id="UP000006727">
    <property type="component" value="Chromosome 10"/>
</dbReference>
<dbReference type="Pfam" id="PF06749">
    <property type="entry name" value="DUF1218"/>
    <property type="match status" value="1"/>
</dbReference>
<name>A9T0E0_PHYPA</name>
<sequence length="207" mass="21849">MALGQAGTFALVVAFPGVIAFILGIVAENSKPTGDLAVKLVSASGQTTCLYPKDPTPALGTLAAILLFISATIAVVSLVYPYEGKRISIKNLAKSVGLVTFVVLSLTLFLVAESLLLWATVLESVHRSHNHHSAIPGFCPTAKAGLFGGAAFMALDSTLFWLICLMLVVNARADHFGYEEEDVKGTYEGVTSADYVPPISTHITPKV</sequence>
<dbReference type="InterPro" id="IPR052222">
    <property type="entry name" value="DESIGUAL"/>
</dbReference>
<dbReference type="EnsemblPlants" id="Pp3c10_15640V3.2">
    <property type="protein sequence ID" value="Pp3c10_15640V3.2"/>
    <property type="gene ID" value="Pp3c10_15640"/>
</dbReference>
<reference evidence="9" key="3">
    <citation type="submission" date="2020-12" db="UniProtKB">
        <authorList>
            <consortium name="EnsemblPlants"/>
        </authorList>
    </citation>
    <scope>IDENTIFICATION</scope>
</reference>
<dbReference type="EMBL" id="ABEU02000010">
    <property type="protein sequence ID" value="PNR46804.1"/>
    <property type="molecule type" value="Genomic_DNA"/>
</dbReference>
<reference evidence="8 10" key="1">
    <citation type="journal article" date="2008" name="Science">
        <title>The Physcomitrella genome reveals evolutionary insights into the conquest of land by plants.</title>
        <authorList>
            <person name="Rensing S."/>
            <person name="Lang D."/>
            <person name="Zimmer A."/>
            <person name="Terry A."/>
            <person name="Salamov A."/>
            <person name="Shapiro H."/>
            <person name="Nishiyama T."/>
            <person name="Perroud P.-F."/>
            <person name="Lindquist E."/>
            <person name="Kamisugi Y."/>
            <person name="Tanahashi T."/>
            <person name="Sakakibara K."/>
            <person name="Fujita T."/>
            <person name="Oishi K."/>
            <person name="Shin-I T."/>
            <person name="Kuroki Y."/>
            <person name="Toyoda A."/>
            <person name="Suzuki Y."/>
            <person name="Hashimoto A."/>
            <person name="Yamaguchi K."/>
            <person name="Sugano A."/>
            <person name="Kohara Y."/>
            <person name="Fujiyama A."/>
            <person name="Anterola A."/>
            <person name="Aoki S."/>
            <person name="Ashton N."/>
            <person name="Barbazuk W.B."/>
            <person name="Barker E."/>
            <person name="Bennetzen J."/>
            <person name="Bezanilla M."/>
            <person name="Blankenship R."/>
            <person name="Cho S.H."/>
            <person name="Dutcher S."/>
            <person name="Estelle M."/>
            <person name="Fawcett J.A."/>
            <person name="Gundlach H."/>
            <person name="Hanada K."/>
            <person name="Heyl A."/>
            <person name="Hicks K.A."/>
            <person name="Hugh J."/>
            <person name="Lohr M."/>
            <person name="Mayer K."/>
            <person name="Melkozernov A."/>
            <person name="Murata T."/>
            <person name="Nelson D."/>
            <person name="Pils B."/>
            <person name="Prigge M."/>
            <person name="Reiss B."/>
            <person name="Renner T."/>
            <person name="Rombauts S."/>
            <person name="Rushton P."/>
            <person name="Sanderfoot A."/>
            <person name="Schween G."/>
            <person name="Shiu S.-H."/>
            <person name="Stueber K."/>
            <person name="Theodoulou F.L."/>
            <person name="Tu H."/>
            <person name="Van de Peer Y."/>
            <person name="Verrier P.J."/>
            <person name="Waters E."/>
            <person name="Wood A."/>
            <person name="Yang L."/>
            <person name="Cove D."/>
            <person name="Cuming A."/>
            <person name="Hasebe M."/>
            <person name="Lucas S."/>
            <person name="Mishler D.B."/>
            <person name="Reski R."/>
            <person name="Grigoriev I."/>
            <person name="Quatrano R.S."/>
            <person name="Boore J.L."/>
        </authorList>
    </citation>
    <scope>NUCLEOTIDE SEQUENCE [LARGE SCALE GENOMIC DNA]</scope>
    <source>
        <strain evidence="9 10">cv. Gransden 2004</strain>
    </source>
</reference>
<evidence type="ECO:0000256" key="5">
    <source>
        <dbReference type="ARBA" id="ARBA00023136"/>
    </source>
</evidence>
<keyword evidence="5 7" id="KW-0472">Membrane</keyword>
<evidence type="ECO:0000256" key="3">
    <source>
        <dbReference type="ARBA" id="ARBA00022729"/>
    </source>
</evidence>
<comment type="similarity">
    <text evidence="6">Belongs to the DESIGUAL family.</text>
</comment>
<evidence type="ECO:0000256" key="7">
    <source>
        <dbReference type="SAM" id="Phobius"/>
    </source>
</evidence>
<dbReference type="PaxDb" id="3218-PP1S145_132V6.1"/>
<dbReference type="EnsemblPlants" id="Pp3c10_15640V3.1">
    <property type="protein sequence ID" value="Pp3c10_15640V3.1"/>
    <property type="gene ID" value="Pp3c10_15640"/>
</dbReference>
<comment type="subcellular location">
    <subcellularLocation>
        <location evidence="1">Endomembrane system</location>
        <topology evidence="1">Multi-pass membrane protein</topology>
    </subcellularLocation>
</comment>
<keyword evidence="3" id="KW-0732">Signal</keyword>
<dbReference type="InterPro" id="IPR009606">
    <property type="entry name" value="DEAL/Modifying_wall_lignin1/2"/>
</dbReference>
<feature type="transmembrane region" description="Helical" evidence="7">
    <location>
        <begin position="7"/>
        <end position="27"/>
    </location>
</feature>
<protein>
    <submittedName>
        <fullName evidence="8 9">Uncharacterized protein</fullName>
    </submittedName>
</protein>
<feature type="transmembrane region" description="Helical" evidence="7">
    <location>
        <begin position="92"/>
        <end position="112"/>
    </location>
</feature>
<evidence type="ECO:0000313" key="10">
    <source>
        <dbReference type="Proteomes" id="UP000006727"/>
    </source>
</evidence>
<proteinExistence type="inferred from homology"/>
<keyword evidence="2 7" id="KW-0812">Transmembrane</keyword>
<organism evidence="8">
    <name type="scientific">Physcomitrium patens</name>
    <name type="common">Spreading-leaved earth moss</name>
    <name type="synonym">Physcomitrella patens</name>
    <dbReference type="NCBI Taxonomy" id="3218"/>
    <lineage>
        <taxon>Eukaryota</taxon>
        <taxon>Viridiplantae</taxon>
        <taxon>Streptophyta</taxon>
        <taxon>Embryophyta</taxon>
        <taxon>Bryophyta</taxon>
        <taxon>Bryophytina</taxon>
        <taxon>Bryopsida</taxon>
        <taxon>Funariidae</taxon>
        <taxon>Funariales</taxon>
        <taxon>Funariaceae</taxon>
        <taxon>Physcomitrium</taxon>
    </lineage>
</organism>
<dbReference type="OrthoDB" id="1931917at2759"/>
<accession>A9T0E0</accession>
<dbReference type="Gramene" id="Pp3c10_15640V3.2">
    <property type="protein sequence ID" value="Pp3c10_15640V3.2"/>
    <property type="gene ID" value="Pp3c10_15640"/>
</dbReference>